<dbReference type="InterPro" id="IPR051312">
    <property type="entry name" value="Diverse_Substr_Oxidored"/>
</dbReference>
<evidence type="ECO:0000259" key="4">
    <source>
        <dbReference type="PROSITE" id="PS51387"/>
    </source>
</evidence>
<organism evidence="5 6">
    <name type="scientific">Alkalilimnicola ehrlichii (strain ATCC BAA-1101 / DSM 17681 / MLHE-1)</name>
    <dbReference type="NCBI Taxonomy" id="187272"/>
    <lineage>
        <taxon>Bacteria</taxon>
        <taxon>Pseudomonadati</taxon>
        <taxon>Pseudomonadota</taxon>
        <taxon>Gammaproteobacteria</taxon>
        <taxon>Chromatiales</taxon>
        <taxon>Ectothiorhodospiraceae</taxon>
        <taxon>Alkalilimnicola</taxon>
    </lineage>
</organism>
<dbReference type="Gene3D" id="3.30.43.10">
    <property type="entry name" value="Uridine Diphospho-n-acetylenolpyruvylglucosamine Reductase, domain 2"/>
    <property type="match status" value="1"/>
</dbReference>
<evidence type="ECO:0000313" key="5">
    <source>
        <dbReference type="EMBL" id="ABI56909.1"/>
    </source>
</evidence>
<reference evidence="6" key="1">
    <citation type="submission" date="2006-08" db="EMBL/GenBank/DDBJ databases">
        <title>Complete sequence of Alkalilimnicola ehrilichei MLHE-1.</title>
        <authorList>
            <person name="Copeland A."/>
            <person name="Lucas S."/>
            <person name="Lapidus A."/>
            <person name="Barry K."/>
            <person name="Detter J.C."/>
            <person name="Glavina del Rio T."/>
            <person name="Hammon N."/>
            <person name="Israni S."/>
            <person name="Dalin E."/>
            <person name="Tice H."/>
            <person name="Pitluck S."/>
            <person name="Sims D."/>
            <person name="Brettin T."/>
            <person name="Bruce D."/>
            <person name="Han C."/>
            <person name="Tapia R."/>
            <person name="Gilna P."/>
            <person name="Schmutz J."/>
            <person name="Larimer F."/>
            <person name="Land M."/>
            <person name="Hauser L."/>
            <person name="Kyrpides N."/>
            <person name="Mikhailova N."/>
            <person name="Oremland R.S."/>
            <person name="Hoeft S.E."/>
            <person name="Switzer-Blum J."/>
            <person name="Kulp T."/>
            <person name="King G."/>
            <person name="Tabita R."/>
            <person name="Witte B."/>
            <person name="Santini J.M."/>
            <person name="Basu P."/>
            <person name="Hollibaugh J.T."/>
            <person name="Xie G."/>
            <person name="Stolz J.F."/>
            <person name="Richardson P."/>
        </authorList>
    </citation>
    <scope>NUCLEOTIDE SEQUENCE [LARGE SCALE GENOMIC DNA]</scope>
    <source>
        <strain evidence="6">ATCC BAA-1101 / DSM 17681 / MLHE-1</strain>
    </source>
</reference>
<keyword evidence="1" id="KW-0285">Flavoprotein</keyword>
<dbReference type="SUPFAM" id="SSF56176">
    <property type="entry name" value="FAD-binding/transporter-associated domain-like"/>
    <property type="match status" value="1"/>
</dbReference>
<feature type="domain" description="FAD-binding PCMH-type" evidence="4">
    <location>
        <begin position="1"/>
        <end position="177"/>
    </location>
</feature>
<dbReference type="GO" id="GO:0016491">
    <property type="term" value="F:oxidoreductase activity"/>
    <property type="evidence" value="ECO:0007669"/>
    <property type="project" value="UniProtKB-KW"/>
</dbReference>
<dbReference type="PANTHER" id="PTHR42659:SF2">
    <property type="entry name" value="XANTHINE DEHYDROGENASE SUBUNIT C-RELATED"/>
    <property type="match status" value="1"/>
</dbReference>
<dbReference type="Pfam" id="PF00941">
    <property type="entry name" value="FAD_binding_5"/>
    <property type="match status" value="1"/>
</dbReference>
<dbReference type="InterPro" id="IPR036318">
    <property type="entry name" value="FAD-bd_PCMH-like_sf"/>
</dbReference>
<dbReference type="KEGG" id="aeh:Mlg_1562"/>
<evidence type="ECO:0000256" key="2">
    <source>
        <dbReference type="ARBA" id="ARBA00022827"/>
    </source>
</evidence>
<dbReference type="RefSeq" id="WP_011629303.1">
    <property type="nucleotide sequence ID" value="NC_008340.1"/>
</dbReference>
<dbReference type="InterPro" id="IPR036683">
    <property type="entry name" value="CO_DH_flav_C_dom_sf"/>
</dbReference>
<dbReference type="HOGENOM" id="CLU_058050_3_0_6"/>
<gene>
    <name evidence="5" type="ordered locus">Mlg_1562</name>
</gene>
<dbReference type="Gene3D" id="3.30.390.50">
    <property type="entry name" value="CO dehydrogenase flavoprotein, C-terminal domain"/>
    <property type="match status" value="1"/>
</dbReference>
<dbReference type="InterPro" id="IPR016167">
    <property type="entry name" value="FAD-bd_PCMH_sub1"/>
</dbReference>
<proteinExistence type="predicted"/>
<keyword evidence="2" id="KW-0274">FAD</keyword>
<dbReference type="OrthoDB" id="9775084at2"/>
<name>Q0A8C8_ALKEH</name>
<dbReference type="SUPFAM" id="SSF55447">
    <property type="entry name" value="CO dehydrogenase flavoprotein C-terminal domain-like"/>
    <property type="match status" value="1"/>
</dbReference>
<evidence type="ECO:0000256" key="3">
    <source>
        <dbReference type="ARBA" id="ARBA00023002"/>
    </source>
</evidence>
<dbReference type="PROSITE" id="PS51387">
    <property type="entry name" value="FAD_PCMH"/>
    <property type="match status" value="1"/>
</dbReference>
<dbReference type="InterPro" id="IPR016169">
    <property type="entry name" value="FAD-bd_PCMH_sub2"/>
</dbReference>
<accession>Q0A8C8</accession>
<dbReference type="PANTHER" id="PTHR42659">
    <property type="entry name" value="XANTHINE DEHYDROGENASE SUBUNIT C-RELATED"/>
    <property type="match status" value="1"/>
</dbReference>
<dbReference type="AlphaFoldDB" id="Q0A8C8"/>
<dbReference type="Gene3D" id="3.30.465.10">
    <property type="match status" value="1"/>
</dbReference>
<dbReference type="GO" id="GO:0071949">
    <property type="term" value="F:FAD binding"/>
    <property type="evidence" value="ECO:0007669"/>
    <property type="project" value="InterPro"/>
</dbReference>
<sequence>MIPGNFEYHAARGVDEALQLLSRYGEDGKLLAGGHSLLPMMKLRFAEPAHLIDLNPIEELRGVREDGDHLLIGTMTTESALQQSDLVARHCPVLPEVVALIADPQVRNRGTIGGDALLGDPGNDHPAVLMALEAEFVIRGPKGERREPANGFYLGPYLTRLADDELATAIRIPKCPPGQGYAYCKLKRKTGDYATAAACCLLSLAGGTVEKARLSLTNVGPTALRAEDAEDLLQGQTLDDGRIEQAAQAAMSICEPAEDLRGSPEYKTHIAGEMTRRALRLALQRARGQ</sequence>
<evidence type="ECO:0000256" key="1">
    <source>
        <dbReference type="ARBA" id="ARBA00022630"/>
    </source>
</evidence>
<dbReference type="SMART" id="SM01092">
    <property type="entry name" value="CO_deh_flav_C"/>
    <property type="match status" value="1"/>
</dbReference>
<dbReference type="FunFam" id="3.30.465.10:FF:000017">
    <property type="entry name" value="Xanthine dehydrogenase, FAD binding subunit"/>
    <property type="match status" value="1"/>
</dbReference>
<evidence type="ECO:0000313" key="6">
    <source>
        <dbReference type="Proteomes" id="UP000001962"/>
    </source>
</evidence>
<dbReference type="Pfam" id="PF03450">
    <property type="entry name" value="CO_deh_flav_C"/>
    <property type="match status" value="1"/>
</dbReference>
<protein>
    <submittedName>
        <fullName evidence="5">Carbon monoxide dehydrogenase, medium subunit</fullName>
    </submittedName>
</protein>
<dbReference type="EMBL" id="CP000453">
    <property type="protein sequence ID" value="ABI56909.1"/>
    <property type="molecule type" value="Genomic_DNA"/>
</dbReference>
<dbReference type="eggNOG" id="COG1319">
    <property type="taxonomic scope" value="Bacteria"/>
</dbReference>
<keyword evidence="3" id="KW-0560">Oxidoreductase</keyword>
<dbReference type="InterPro" id="IPR002346">
    <property type="entry name" value="Mopterin_DH_FAD-bd"/>
</dbReference>
<dbReference type="InterPro" id="IPR005107">
    <property type="entry name" value="CO_DH_flav_C"/>
</dbReference>
<keyword evidence="6" id="KW-1185">Reference proteome</keyword>
<dbReference type="Proteomes" id="UP000001962">
    <property type="component" value="Chromosome"/>
</dbReference>
<dbReference type="InterPro" id="IPR016166">
    <property type="entry name" value="FAD-bd_PCMH"/>
</dbReference>